<proteinExistence type="inferred from homology"/>
<comment type="catalytic activity">
    <reaction evidence="14 15 17">
        <text>guanosine(37) in tRNA + S-adenosyl-L-methionine = N(1)-methylguanosine(37) in tRNA + S-adenosyl-L-homocysteine + H(+)</text>
        <dbReference type="Rhea" id="RHEA:36899"/>
        <dbReference type="Rhea" id="RHEA-COMP:10145"/>
        <dbReference type="Rhea" id="RHEA-COMP:10147"/>
        <dbReference type="ChEBI" id="CHEBI:15378"/>
        <dbReference type="ChEBI" id="CHEBI:57856"/>
        <dbReference type="ChEBI" id="CHEBI:59789"/>
        <dbReference type="ChEBI" id="CHEBI:73542"/>
        <dbReference type="ChEBI" id="CHEBI:74269"/>
        <dbReference type="EC" id="2.1.1.228"/>
    </reaction>
</comment>
<evidence type="ECO:0000256" key="3">
    <source>
        <dbReference type="ARBA" id="ARBA00007630"/>
    </source>
</evidence>
<gene>
    <name evidence="15" type="primary">trmD</name>
    <name evidence="19" type="ORF">A3F08_00445</name>
</gene>
<evidence type="ECO:0000256" key="17">
    <source>
        <dbReference type="RuleBase" id="RU003464"/>
    </source>
</evidence>
<dbReference type="PANTHER" id="PTHR46417">
    <property type="entry name" value="TRNA (GUANINE-N(1)-)-METHYLTRANSFERASE"/>
    <property type="match status" value="1"/>
</dbReference>
<dbReference type="InterPro" id="IPR029026">
    <property type="entry name" value="tRNA_m1G_MTases_N"/>
</dbReference>
<dbReference type="EC" id="2.1.1.228" evidence="5 15"/>
<keyword evidence="7 15" id="KW-0963">Cytoplasm</keyword>
<dbReference type="Pfam" id="PF01746">
    <property type="entry name" value="tRNA_m1G_MT"/>
    <property type="match status" value="1"/>
</dbReference>
<dbReference type="InterPro" id="IPR002649">
    <property type="entry name" value="tRNA_m1G_MeTrfase_TrmD"/>
</dbReference>
<keyword evidence="10 15" id="KW-0949">S-adenosyl-L-methionine</keyword>
<dbReference type="InterPro" id="IPR016009">
    <property type="entry name" value="tRNA_MeTrfase_TRMD/TRM10"/>
</dbReference>
<keyword evidence="8 15" id="KW-0489">Methyltransferase</keyword>
<dbReference type="AlphaFoldDB" id="A0A1F5EKD4"/>
<dbReference type="NCBIfam" id="TIGR00088">
    <property type="entry name" value="trmD"/>
    <property type="match status" value="1"/>
</dbReference>
<evidence type="ECO:0000256" key="1">
    <source>
        <dbReference type="ARBA" id="ARBA00002634"/>
    </source>
</evidence>
<dbReference type="NCBIfam" id="NF000648">
    <property type="entry name" value="PRK00026.1"/>
    <property type="match status" value="1"/>
</dbReference>
<evidence type="ECO:0000256" key="7">
    <source>
        <dbReference type="ARBA" id="ARBA00022490"/>
    </source>
</evidence>
<feature type="domain" description="tRNA methyltransferase TRMD/TRM10-type" evidence="18">
    <location>
        <begin position="1"/>
        <end position="250"/>
    </location>
</feature>
<dbReference type="Proteomes" id="UP000176451">
    <property type="component" value="Unassembled WGS sequence"/>
</dbReference>
<dbReference type="GO" id="GO:0052906">
    <property type="term" value="F:tRNA (guanine(37)-N1)-methyltransferase activity"/>
    <property type="evidence" value="ECO:0007669"/>
    <property type="project" value="UniProtKB-UniRule"/>
</dbReference>
<evidence type="ECO:0000259" key="18">
    <source>
        <dbReference type="Pfam" id="PF01746"/>
    </source>
</evidence>
<dbReference type="STRING" id="1797469.A3F08_00445"/>
<dbReference type="PIRSF" id="PIRSF000386">
    <property type="entry name" value="tRNA_mtase"/>
    <property type="match status" value="1"/>
</dbReference>
<comment type="subunit">
    <text evidence="4 15 17">Homodimer.</text>
</comment>
<dbReference type="GO" id="GO:0002939">
    <property type="term" value="P:tRNA N1-guanine methylation"/>
    <property type="evidence" value="ECO:0007669"/>
    <property type="project" value="TreeGrafter"/>
</dbReference>
<comment type="subcellular location">
    <subcellularLocation>
        <location evidence="2 15 17">Cytoplasm</location>
    </subcellularLocation>
</comment>
<dbReference type="InterPro" id="IPR029028">
    <property type="entry name" value="Alpha/beta_knot_MTases"/>
</dbReference>
<evidence type="ECO:0000256" key="6">
    <source>
        <dbReference type="ARBA" id="ARBA00014679"/>
    </source>
</evidence>
<dbReference type="CDD" id="cd18080">
    <property type="entry name" value="TrmD-like"/>
    <property type="match status" value="1"/>
</dbReference>
<keyword evidence="11 15" id="KW-0819">tRNA processing</keyword>
<keyword evidence="9 15" id="KW-0808">Transferase</keyword>
<dbReference type="Gene3D" id="1.10.1270.20">
    <property type="entry name" value="tRNA(m1g37)methyltransferase, domain 2"/>
    <property type="match status" value="1"/>
</dbReference>
<accession>A0A1F5EKD4</accession>
<evidence type="ECO:0000256" key="12">
    <source>
        <dbReference type="ARBA" id="ARBA00029736"/>
    </source>
</evidence>
<evidence type="ECO:0000256" key="4">
    <source>
        <dbReference type="ARBA" id="ARBA00011738"/>
    </source>
</evidence>
<evidence type="ECO:0000256" key="13">
    <source>
        <dbReference type="ARBA" id="ARBA00033392"/>
    </source>
</evidence>
<dbReference type="InterPro" id="IPR023148">
    <property type="entry name" value="tRNA_m1G_MeTrfase_C_sf"/>
</dbReference>
<evidence type="ECO:0000256" key="8">
    <source>
        <dbReference type="ARBA" id="ARBA00022603"/>
    </source>
</evidence>
<dbReference type="HAMAP" id="MF_00605">
    <property type="entry name" value="TrmD"/>
    <property type="match status" value="1"/>
</dbReference>
<name>A0A1F5EKD4_9BACT</name>
<evidence type="ECO:0000313" key="19">
    <source>
        <dbReference type="EMBL" id="OGD67872.1"/>
    </source>
</evidence>
<evidence type="ECO:0000256" key="5">
    <source>
        <dbReference type="ARBA" id="ARBA00012807"/>
    </source>
</evidence>
<reference evidence="19 20" key="1">
    <citation type="journal article" date="2016" name="Nat. Commun.">
        <title>Thousands of microbial genomes shed light on interconnected biogeochemical processes in an aquifer system.</title>
        <authorList>
            <person name="Anantharaman K."/>
            <person name="Brown C.T."/>
            <person name="Hug L.A."/>
            <person name="Sharon I."/>
            <person name="Castelle C.J."/>
            <person name="Probst A.J."/>
            <person name="Thomas B.C."/>
            <person name="Singh A."/>
            <person name="Wilkins M.J."/>
            <person name="Karaoz U."/>
            <person name="Brodie E.L."/>
            <person name="Williams K.H."/>
            <person name="Hubbard S.S."/>
            <person name="Banfield J.F."/>
        </authorList>
    </citation>
    <scope>NUCLEOTIDE SEQUENCE [LARGE SCALE GENOMIC DNA]</scope>
</reference>
<dbReference type="PANTHER" id="PTHR46417:SF1">
    <property type="entry name" value="TRNA (GUANINE-N(1)-)-METHYLTRANSFERASE"/>
    <property type="match status" value="1"/>
</dbReference>
<feature type="binding site" evidence="15 16">
    <location>
        <position position="114"/>
    </location>
    <ligand>
        <name>S-adenosyl-L-methionine</name>
        <dbReference type="ChEBI" id="CHEBI:59789"/>
    </ligand>
</feature>
<protein>
    <recommendedName>
        <fullName evidence="6 15">tRNA (guanine-N(1)-)-methyltransferase</fullName>
        <ecNumber evidence="5 15">2.1.1.228</ecNumber>
    </recommendedName>
    <alternativeName>
        <fullName evidence="12 15">M1G-methyltransferase</fullName>
    </alternativeName>
    <alternativeName>
        <fullName evidence="13 15">tRNA [GM37] methyltransferase</fullName>
    </alternativeName>
</protein>
<comment type="function">
    <text evidence="1 15 17">Specifically methylates guanosine-37 in various tRNAs.</text>
</comment>
<evidence type="ECO:0000256" key="2">
    <source>
        <dbReference type="ARBA" id="ARBA00004496"/>
    </source>
</evidence>
<organism evidence="19 20">
    <name type="scientific">Candidatus Berkelbacteria bacterium RIFCSPHIGHO2_12_FULL_36_9</name>
    <dbReference type="NCBI Taxonomy" id="1797469"/>
    <lineage>
        <taxon>Bacteria</taxon>
        <taxon>Candidatus Berkelbacteria</taxon>
    </lineage>
</organism>
<evidence type="ECO:0000256" key="11">
    <source>
        <dbReference type="ARBA" id="ARBA00022694"/>
    </source>
</evidence>
<evidence type="ECO:0000256" key="14">
    <source>
        <dbReference type="ARBA" id="ARBA00047783"/>
    </source>
</evidence>
<comment type="similarity">
    <text evidence="3 15 17">Belongs to the RNA methyltransferase TrmD family.</text>
</comment>
<evidence type="ECO:0000256" key="10">
    <source>
        <dbReference type="ARBA" id="ARBA00022691"/>
    </source>
</evidence>
<sequence length="254" mass="29369">MTIHVLTLFPKMFEMIFNESIILRAQKKGLIKINIHNLRDWAHNKRKTVDDSPYGGGAGMVLKVDVIDRAIASLKSKIKTQKSKIILLTPQGKTFNQKRAKTLSQYSNLLLICGHYEGFDERVRKLADEEISIGNYVLTGGEIPAMVLIDSISRLIHGVLGKNKSSQEESFSMKNFLQETRYKKQDTKFENCKLEIENCLEYPHYTRPESYRPISKNYKRELKVPKILLSGNHTEIKKWRIKQSLRKSKRLTSD</sequence>
<dbReference type="Gene3D" id="3.40.1280.10">
    <property type="match status" value="1"/>
</dbReference>
<evidence type="ECO:0000256" key="16">
    <source>
        <dbReference type="PIRSR" id="PIRSR000386-1"/>
    </source>
</evidence>
<dbReference type="FunFam" id="3.40.1280.10:FF:000001">
    <property type="entry name" value="tRNA (guanine-N(1)-)-methyltransferase"/>
    <property type="match status" value="1"/>
</dbReference>
<feature type="binding site" evidence="15 16">
    <location>
        <begin position="133"/>
        <end position="138"/>
    </location>
    <ligand>
        <name>S-adenosyl-L-methionine</name>
        <dbReference type="ChEBI" id="CHEBI:59789"/>
    </ligand>
</feature>
<evidence type="ECO:0000256" key="9">
    <source>
        <dbReference type="ARBA" id="ARBA00022679"/>
    </source>
</evidence>
<dbReference type="GO" id="GO:0005829">
    <property type="term" value="C:cytosol"/>
    <property type="evidence" value="ECO:0007669"/>
    <property type="project" value="TreeGrafter"/>
</dbReference>
<evidence type="ECO:0000313" key="20">
    <source>
        <dbReference type="Proteomes" id="UP000176451"/>
    </source>
</evidence>
<evidence type="ECO:0000256" key="15">
    <source>
        <dbReference type="HAMAP-Rule" id="MF_00605"/>
    </source>
</evidence>
<dbReference type="SUPFAM" id="SSF75217">
    <property type="entry name" value="alpha/beta knot"/>
    <property type="match status" value="1"/>
</dbReference>
<dbReference type="EMBL" id="MEZV01000005">
    <property type="protein sequence ID" value="OGD67872.1"/>
    <property type="molecule type" value="Genomic_DNA"/>
</dbReference>
<comment type="caution">
    <text evidence="19">The sequence shown here is derived from an EMBL/GenBank/DDBJ whole genome shotgun (WGS) entry which is preliminary data.</text>
</comment>